<comment type="caution">
    <text evidence="2">The sequence shown here is derived from an EMBL/GenBank/DDBJ whole genome shotgun (WGS) entry which is preliminary data.</text>
</comment>
<feature type="region of interest" description="Disordered" evidence="1">
    <location>
        <begin position="40"/>
        <end position="64"/>
    </location>
</feature>
<dbReference type="Proteomes" id="UP001501591">
    <property type="component" value="Unassembled WGS sequence"/>
</dbReference>
<evidence type="ECO:0000313" key="3">
    <source>
        <dbReference type="Proteomes" id="UP001501591"/>
    </source>
</evidence>
<proteinExistence type="predicted"/>
<evidence type="ECO:0000313" key="2">
    <source>
        <dbReference type="EMBL" id="GAA3948865.1"/>
    </source>
</evidence>
<accession>A0ABP7NK02</accession>
<reference evidence="3" key="1">
    <citation type="journal article" date="2019" name="Int. J. Syst. Evol. Microbiol.">
        <title>The Global Catalogue of Microorganisms (GCM) 10K type strain sequencing project: providing services to taxonomists for standard genome sequencing and annotation.</title>
        <authorList>
            <consortium name="The Broad Institute Genomics Platform"/>
            <consortium name="The Broad Institute Genome Sequencing Center for Infectious Disease"/>
            <person name="Wu L."/>
            <person name="Ma J."/>
        </authorList>
    </citation>
    <scope>NUCLEOTIDE SEQUENCE [LARGE SCALE GENOMIC DNA]</scope>
    <source>
        <strain evidence="3">JCM 17024</strain>
    </source>
</reference>
<dbReference type="EMBL" id="BAABCP010000002">
    <property type="protein sequence ID" value="GAA3948865.1"/>
    <property type="molecule type" value="Genomic_DNA"/>
</dbReference>
<protein>
    <submittedName>
        <fullName evidence="2">Uncharacterized protein</fullName>
    </submittedName>
</protein>
<keyword evidence="3" id="KW-1185">Reference proteome</keyword>
<sequence>MIYLDVTRESIVVGCDVCQVWYVMAFTKLEAWEAAAAHEKRTHPGSTQAQDALSEAKRKARLAV</sequence>
<evidence type="ECO:0000256" key="1">
    <source>
        <dbReference type="SAM" id="MobiDB-lite"/>
    </source>
</evidence>
<gene>
    <name evidence="2" type="ORF">GCM10022383_28310</name>
</gene>
<name>A0ABP7NK02_9MICO</name>
<dbReference type="RefSeq" id="WP_344820357.1">
    <property type="nucleotide sequence ID" value="NZ_BAABCP010000002.1"/>
</dbReference>
<organism evidence="2 3">
    <name type="scientific">Microbacterium soli</name>
    <dbReference type="NCBI Taxonomy" id="446075"/>
    <lineage>
        <taxon>Bacteria</taxon>
        <taxon>Bacillati</taxon>
        <taxon>Actinomycetota</taxon>
        <taxon>Actinomycetes</taxon>
        <taxon>Micrococcales</taxon>
        <taxon>Microbacteriaceae</taxon>
        <taxon>Microbacterium</taxon>
    </lineage>
</organism>